<dbReference type="InterPro" id="IPR041205">
    <property type="entry name" value="ScsC_N"/>
</dbReference>
<dbReference type="AlphaFoldDB" id="A0A975PC47"/>
<keyword evidence="3" id="KW-1015">Disulfide bond</keyword>
<evidence type="ECO:0000256" key="3">
    <source>
        <dbReference type="ARBA" id="ARBA00023157"/>
    </source>
</evidence>
<keyword evidence="2" id="KW-0560">Oxidoreductase</keyword>
<keyword evidence="6" id="KW-0614">Plasmid</keyword>
<dbReference type="KEGG" id="gfu:KM031_22160"/>
<keyword evidence="1" id="KW-0732">Signal</keyword>
<dbReference type="InterPro" id="IPR001853">
    <property type="entry name" value="DSBA-like_thioredoxin_dom"/>
</dbReference>
<evidence type="ECO:0000313" key="6">
    <source>
        <dbReference type="EMBL" id="QWK93242.1"/>
    </source>
</evidence>
<gene>
    <name evidence="6" type="ORF">KM031_22160</name>
</gene>
<evidence type="ECO:0000313" key="7">
    <source>
        <dbReference type="Proteomes" id="UP000679352"/>
    </source>
</evidence>
<dbReference type="CDD" id="cd03023">
    <property type="entry name" value="DsbA_Com1_like"/>
    <property type="match status" value="1"/>
</dbReference>
<keyword evidence="7" id="KW-1185">Reference proteome</keyword>
<dbReference type="SUPFAM" id="SSF52833">
    <property type="entry name" value="Thioredoxin-like"/>
    <property type="match status" value="1"/>
</dbReference>
<organism evidence="6 7">
    <name type="scientific">Gemmobacter fulvus</name>
    <dbReference type="NCBI Taxonomy" id="2840474"/>
    <lineage>
        <taxon>Bacteria</taxon>
        <taxon>Pseudomonadati</taxon>
        <taxon>Pseudomonadota</taxon>
        <taxon>Alphaproteobacteria</taxon>
        <taxon>Rhodobacterales</taxon>
        <taxon>Paracoccaceae</taxon>
        <taxon>Gemmobacter</taxon>
    </lineage>
</organism>
<keyword evidence="4" id="KW-0676">Redox-active center</keyword>
<geneLocation type="plasmid" evidence="6 7">
    <name>p5</name>
</geneLocation>
<dbReference type="InterPro" id="IPR013766">
    <property type="entry name" value="Thioredoxin_domain"/>
</dbReference>
<dbReference type="PANTHER" id="PTHR13887">
    <property type="entry name" value="GLUTATHIONE S-TRANSFERASE KAPPA"/>
    <property type="match status" value="1"/>
</dbReference>
<dbReference type="Proteomes" id="UP000679352">
    <property type="component" value="Plasmid p5"/>
</dbReference>
<evidence type="ECO:0000256" key="1">
    <source>
        <dbReference type="ARBA" id="ARBA00022729"/>
    </source>
</evidence>
<dbReference type="InterPro" id="IPR036249">
    <property type="entry name" value="Thioredoxin-like_sf"/>
</dbReference>
<evidence type="ECO:0000256" key="4">
    <source>
        <dbReference type="ARBA" id="ARBA00023284"/>
    </source>
</evidence>
<dbReference type="Pfam" id="PF01323">
    <property type="entry name" value="DSBA"/>
    <property type="match status" value="1"/>
</dbReference>
<reference evidence="6" key="1">
    <citation type="submission" date="2021-06" db="EMBL/GenBank/DDBJ databases">
        <authorList>
            <person name="Lee C.-S."/>
            <person name="Jin L."/>
        </authorList>
    </citation>
    <scope>NUCLEOTIDE SEQUENCE</scope>
    <source>
        <strain evidence="6">Con5</strain>
        <plasmid evidence="6">p5</plasmid>
    </source>
</reference>
<protein>
    <submittedName>
        <fullName evidence="6">DsbA family protein</fullName>
    </submittedName>
</protein>
<feature type="domain" description="Thioredoxin" evidence="5">
    <location>
        <begin position="54"/>
        <end position="235"/>
    </location>
</feature>
<sequence>MILAATFALALPEQSLSQEISDDRIKALVAETLRENPELVLEALQALEARQAEAQAATAASVLTKERTTLERDPNAPILGNPDGDVTIVEFFDYNCPYCKRAMPEVNALMADDTNVRLVLREWPILSEGSAFAARAALASRQQGKYAEMHDALMTMRGKVEAEAVLRIAGEVGLDIEKLKIDMQSPEVEEHIATSMRLAEALGFNGTPSFVVGDQLIPGFVEKPQLVEAVTAARAVE</sequence>
<evidence type="ECO:0000256" key="2">
    <source>
        <dbReference type="ARBA" id="ARBA00023002"/>
    </source>
</evidence>
<dbReference type="Gene3D" id="3.40.30.10">
    <property type="entry name" value="Glutaredoxin"/>
    <property type="match status" value="1"/>
</dbReference>
<proteinExistence type="predicted"/>
<accession>A0A975PC47</accession>
<dbReference type="PANTHER" id="PTHR13887:SF14">
    <property type="entry name" value="DISULFIDE BOND FORMATION PROTEIN D"/>
    <property type="match status" value="1"/>
</dbReference>
<evidence type="ECO:0000259" key="5">
    <source>
        <dbReference type="PROSITE" id="PS51352"/>
    </source>
</evidence>
<dbReference type="EMBL" id="CP076366">
    <property type="protein sequence ID" value="QWK93242.1"/>
    <property type="molecule type" value="Genomic_DNA"/>
</dbReference>
<dbReference type="PROSITE" id="PS51352">
    <property type="entry name" value="THIOREDOXIN_2"/>
    <property type="match status" value="1"/>
</dbReference>
<dbReference type="GO" id="GO:0016491">
    <property type="term" value="F:oxidoreductase activity"/>
    <property type="evidence" value="ECO:0007669"/>
    <property type="project" value="UniProtKB-KW"/>
</dbReference>
<dbReference type="Pfam" id="PF18312">
    <property type="entry name" value="ScsC_N"/>
    <property type="match status" value="1"/>
</dbReference>
<name>A0A975PC47_9RHOB</name>